<evidence type="ECO:0000256" key="2">
    <source>
        <dbReference type="ARBA" id="ARBA00007560"/>
    </source>
</evidence>
<dbReference type="PANTHER" id="PTHR23188">
    <property type="entry name" value="RNA POLYMERASE II-ASSOCIATED FACTOR 1 HOMOLOG"/>
    <property type="match status" value="1"/>
</dbReference>
<comment type="subcellular location">
    <subcellularLocation>
        <location evidence="1">Nucleus</location>
    </subcellularLocation>
</comment>
<evidence type="ECO:0000256" key="4">
    <source>
        <dbReference type="SAM" id="MobiDB-lite"/>
    </source>
</evidence>
<organism evidence="5 6">
    <name type="scientific">Cyclotella atomus</name>
    <dbReference type="NCBI Taxonomy" id="382360"/>
    <lineage>
        <taxon>Eukaryota</taxon>
        <taxon>Sar</taxon>
        <taxon>Stramenopiles</taxon>
        <taxon>Ochrophyta</taxon>
        <taxon>Bacillariophyta</taxon>
        <taxon>Coscinodiscophyceae</taxon>
        <taxon>Thalassiosirophycidae</taxon>
        <taxon>Stephanodiscales</taxon>
        <taxon>Stephanodiscaceae</taxon>
        <taxon>Cyclotella</taxon>
    </lineage>
</organism>
<feature type="compositionally biased region" description="Low complexity" evidence="4">
    <location>
        <begin position="384"/>
        <end position="399"/>
    </location>
</feature>
<feature type="compositionally biased region" description="Basic and acidic residues" evidence="4">
    <location>
        <begin position="26"/>
        <end position="38"/>
    </location>
</feature>
<keyword evidence="6" id="KW-1185">Reference proteome</keyword>
<feature type="region of interest" description="Disordered" evidence="4">
    <location>
        <begin position="1"/>
        <end position="70"/>
    </location>
</feature>
<evidence type="ECO:0000256" key="1">
    <source>
        <dbReference type="ARBA" id="ARBA00004123"/>
    </source>
</evidence>
<accession>A0ABD3NXG5</accession>
<evidence type="ECO:0000313" key="6">
    <source>
        <dbReference type="Proteomes" id="UP001530400"/>
    </source>
</evidence>
<feature type="region of interest" description="Disordered" evidence="4">
    <location>
        <begin position="543"/>
        <end position="583"/>
    </location>
</feature>
<reference evidence="5 6" key="1">
    <citation type="submission" date="2024-10" db="EMBL/GenBank/DDBJ databases">
        <title>Updated reference genomes for cyclostephanoid diatoms.</title>
        <authorList>
            <person name="Roberts W.R."/>
            <person name="Alverson A.J."/>
        </authorList>
    </citation>
    <scope>NUCLEOTIDE SEQUENCE [LARGE SCALE GENOMIC DNA]</scope>
    <source>
        <strain evidence="5 6">AJA010-31</strain>
    </source>
</reference>
<evidence type="ECO:0000256" key="3">
    <source>
        <dbReference type="ARBA" id="ARBA00023242"/>
    </source>
</evidence>
<keyword evidence="3" id="KW-0539">Nucleus</keyword>
<feature type="region of interest" description="Disordered" evidence="4">
    <location>
        <begin position="380"/>
        <end position="399"/>
    </location>
</feature>
<dbReference type="AlphaFoldDB" id="A0ABD3NXG5"/>
<feature type="compositionally biased region" description="Basic and acidic residues" evidence="4">
    <location>
        <begin position="7"/>
        <end position="17"/>
    </location>
</feature>
<dbReference type="Proteomes" id="UP001530400">
    <property type="component" value="Unassembled WGS sequence"/>
</dbReference>
<gene>
    <name evidence="5" type="ORF">ACHAWO_002187</name>
</gene>
<dbReference type="GO" id="GO:0005634">
    <property type="term" value="C:nucleus"/>
    <property type="evidence" value="ECO:0007669"/>
    <property type="project" value="UniProtKB-SubCell"/>
</dbReference>
<protein>
    <submittedName>
        <fullName evidence="5">Uncharacterized protein</fullName>
    </submittedName>
</protein>
<feature type="compositionally biased region" description="Low complexity" evidence="4">
    <location>
        <begin position="51"/>
        <end position="68"/>
    </location>
</feature>
<proteinExistence type="inferred from homology"/>
<dbReference type="InterPro" id="IPR007133">
    <property type="entry name" value="RNA_pol_II-assoc_Paf1"/>
</dbReference>
<comment type="similarity">
    <text evidence="2">Belongs to the PAF1 family.</text>
</comment>
<comment type="caution">
    <text evidence="5">The sequence shown here is derived from an EMBL/GenBank/DDBJ whole genome shotgun (WGS) entry which is preliminary data.</text>
</comment>
<name>A0ABD3NXG5_9STRA</name>
<evidence type="ECO:0000313" key="5">
    <source>
        <dbReference type="EMBL" id="KAL3780097.1"/>
    </source>
</evidence>
<dbReference type="Pfam" id="PF03985">
    <property type="entry name" value="Paf1"/>
    <property type="match status" value="1"/>
</dbReference>
<dbReference type="EMBL" id="JALLPJ020000906">
    <property type="protein sequence ID" value="KAL3780097.1"/>
    <property type="molecule type" value="Genomic_DNA"/>
</dbReference>
<dbReference type="PANTHER" id="PTHR23188:SF12">
    <property type="entry name" value="RNA POLYMERASE II-ASSOCIATED FACTOR 1 HOMOLOG"/>
    <property type="match status" value="1"/>
</dbReference>
<sequence>MDVEEDNERHRREEQERRAKRKAHRESKSKSESQTEKERKRKEHAQRILQAQKKSSKTPSKSASDATTGGSSIFQSLFNQRAEGFLIDLKFRNAPPRPPVGPCFVGLGLEGELTDKWTKYKPRNAVERQYVWKIHPEADLGVPLAVSAMDWEGAAYTDPDKKGNNQDKKETTAIKSTALHPDDDAIINWKGSLGDTAAEQLQQRRDRARAAARHALAQGYGTPLPLNKALTPIVATAASTTAFKLKKKHHLQSRILDEKTPNFMKKTTYLTNDATSVHRFTSLAKTQEERAKDVDRAIADTKSRYTESDVIEKGFGIANSCNVIAVNTKDQEEEGGEIDATPKKKRRVHPTKKDVVPVWDMPLLPDVTTWGHTYTHVVLDNPPKSIKSNAKGSGASGSNSLVNAQQLQKAIVADVTQQINNARMACTVWVPGVSEEGGERPPSGDPYQAVQRYDLDVVPLRDASGPHVHFVLVVDPNKNYVGYHPVGSRVQLSTGRPVVLAGTSRGGNDSEIATDKSVILRRVMESEEKKDVEKRMAEVDVDLAEKYGLVDEDEEDAGGKSARRRSSSGNSGGKQDEEMEDTF</sequence>